<dbReference type="InterPro" id="IPR054246">
    <property type="entry name" value="DUF6973"/>
</dbReference>
<dbReference type="Pfam" id="PF22322">
    <property type="entry name" value="DUF6973"/>
    <property type="match status" value="1"/>
</dbReference>
<dbReference type="Proteomes" id="UP000290608">
    <property type="component" value="Unassembled WGS sequence"/>
</dbReference>
<protein>
    <recommendedName>
        <fullName evidence="1">DUF6973 domain-containing protein</fullName>
    </recommendedName>
</protein>
<organism evidence="2 3">
    <name type="scientific">Leeuwenhoekiella marinoflava</name>
    <dbReference type="NCBI Taxonomy" id="988"/>
    <lineage>
        <taxon>Bacteria</taxon>
        <taxon>Pseudomonadati</taxon>
        <taxon>Bacteroidota</taxon>
        <taxon>Flavobacteriia</taxon>
        <taxon>Flavobacteriales</taxon>
        <taxon>Flavobacteriaceae</taxon>
        <taxon>Leeuwenhoekiella</taxon>
    </lineage>
</organism>
<dbReference type="AlphaFoldDB" id="A0A4Q0P8S3"/>
<sequence>MSIRARLKSMSFAQLFKLATLFIAHPGYVFLTARASKKAMHLATQVYGNTHHKSNRGNAFRHALWTVLLGQEVYRKSDNLEKAKNWPKQFTNLHEEIFVNNQLDRAMDLHNNNFGIQKLKELVTSTETETLEFLKTEAEKAIQITQAEETKQHPLNLVYILAL</sequence>
<dbReference type="EMBL" id="QOVL01000028">
    <property type="protein sequence ID" value="RXG23113.1"/>
    <property type="molecule type" value="Genomic_DNA"/>
</dbReference>
<reference evidence="2 3" key="1">
    <citation type="submission" date="2018-07" db="EMBL/GenBank/DDBJ databases">
        <title>Leeuwenhoekiella genomics.</title>
        <authorList>
            <person name="Tahon G."/>
            <person name="Willems A."/>
        </authorList>
    </citation>
    <scope>NUCLEOTIDE SEQUENCE [LARGE SCALE GENOMIC DNA]</scope>
    <source>
        <strain evidence="2 3">LMG 1345</strain>
    </source>
</reference>
<name>A0A4Q0P8S3_9FLAO</name>
<evidence type="ECO:0000313" key="3">
    <source>
        <dbReference type="Proteomes" id="UP000290608"/>
    </source>
</evidence>
<accession>A0A4Q0P8S3</accession>
<dbReference type="RefSeq" id="WP_073095638.1">
    <property type="nucleotide sequence ID" value="NZ_QOVL01000028.1"/>
</dbReference>
<feature type="domain" description="DUF6973" evidence="1">
    <location>
        <begin position="20"/>
        <end position="141"/>
    </location>
</feature>
<comment type="caution">
    <text evidence="2">The sequence shown here is derived from an EMBL/GenBank/DDBJ whole genome shotgun (WGS) entry which is preliminary data.</text>
</comment>
<proteinExistence type="predicted"/>
<evidence type="ECO:0000313" key="2">
    <source>
        <dbReference type="EMBL" id="RXG23113.1"/>
    </source>
</evidence>
<dbReference type="STRING" id="1122159.SAMN02745246_00042"/>
<gene>
    <name evidence="2" type="ORF">DSL99_3902</name>
</gene>
<evidence type="ECO:0000259" key="1">
    <source>
        <dbReference type="Pfam" id="PF22322"/>
    </source>
</evidence>